<dbReference type="InterPro" id="IPR024072">
    <property type="entry name" value="DHFR-like_dom_sf"/>
</dbReference>
<keyword evidence="5" id="KW-0378">Hydrolase</keyword>
<keyword evidence="2" id="KW-0521">NADP</keyword>
<evidence type="ECO:0000256" key="2">
    <source>
        <dbReference type="ARBA" id="ARBA00022857"/>
    </source>
</evidence>
<organism evidence="5">
    <name type="scientific">hydrocarbon metagenome</name>
    <dbReference type="NCBI Taxonomy" id="938273"/>
    <lineage>
        <taxon>unclassified sequences</taxon>
        <taxon>metagenomes</taxon>
        <taxon>ecological metagenomes</taxon>
    </lineage>
</organism>
<evidence type="ECO:0000256" key="1">
    <source>
        <dbReference type="ARBA" id="ARBA00005104"/>
    </source>
</evidence>
<dbReference type="GO" id="GO:0008835">
    <property type="term" value="F:diaminohydroxyphosphoribosylaminopyrimidine deaminase activity"/>
    <property type="evidence" value="ECO:0007669"/>
    <property type="project" value="UniProtKB-EC"/>
</dbReference>
<proteinExistence type="predicted"/>
<comment type="pathway">
    <text evidence="1">Cofactor biosynthesis; riboflavin biosynthesis.</text>
</comment>
<protein>
    <submittedName>
        <fullName evidence="5">Diaminohydroxyphosphoribosylaminopyrimidine deaminase</fullName>
        <ecNumber evidence="5">1.1.1.193</ecNumber>
        <ecNumber evidence="5">3.5.4.26</ecNumber>
    </submittedName>
</protein>
<name>A0A0W8FP88_9ZZZZ</name>
<evidence type="ECO:0000313" key="5">
    <source>
        <dbReference type="EMBL" id="KUG22700.1"/>
    </source>
</evidence>
<gene>
    <name evidence="5" type="ORF">ASZ90_007535</name>
</gene>
<accession>A0A0W8FP88</accession>
<keyword evidence="3 5" id="KW-0560">Oxidoreductase</keyword>
<dbReference type="InterPro" id="IPR050765">
    <property type="entry name" value="Riboflavin_Biosynth_HTPR"/>
</dbReference>
<reference evidence="5" key="1">
    <citation type="journal article" date="2015" name="Proc. Natl. Acad. Sci. U.S.A.">
        <title>Networks of energetic and metabolic interactions define dynamics in microbial communities.</title>
        <authorList>
            <person name="Embree M."/>
            <person name="Liu J.K."/>
            <person name="Al-Bassam M.M."/>
            <person name="Zengler K."/>
        </authorList>
    </citation>
    <scope>NUCLEOTIDE SEQUENCE</scope>
</reference>
<evidence type="ECO:0000256" key="3">
    <source>
        <dbReference type="ARBA" id="ARBA00023002"/>
    </source>
</evidence>
<dbReference type="GO" id="GO:0008703">
    <property type="term" value="F:5-amino-6-(5-phosphoribosylamino)uracil reductase activity"/>
    <property type="evidence" value="ECO:0007669"/>
    <property type="project" value="UniProtKB-EC"/>
</dbReference>
<evidence type="ECO:0000259" key="4">
    <source>
        <dbReference type="Pfam" id="PF01872"/>
    </source>
</evidence>
<dbReference type="GO" id="GO:0009231">
    <property type="term" value="P:riboflavin biosynthetic process"/>
    <property type="evidence" value="ECO:0007669"/>
    <property type="project" value="InterPro"/>
</dbReference>
<feature type="domain" description="Bacterial bifunctional deaminase-reductase C-terminal" evidence="4">
    <location>
        <begin position="20"/>
        <end position="193"/>
    </location>
</feature>
<dbReference type="EC" id="1.1.1.193" evidence="5"/>
<dbReference type="EC" id="3.5.4.26" evidence="5"/>
<dbReference type="SUPFAM" id="SSF53597">
    <property type="entry name" value="Dihydrofolate reductase-like"/>
    <property type="match status" value="1"/>
</dbReference>
<dbReference type="EMBL" id="LNQE01000944">
    <property type="protein sequence ID" value="KUG22700.1"/>
    <property type="molecule type" value="Genomic_DNA"/>
</dbReference>
<sequence length="240" mass="26884">MKRFKNWLNATQTCHPQNRPLVTLSYAQSLDGCLTANRGQNTKLSDLAAMRLTHMLRASHEAILVGIGTVLVDNPQLNNRLVPGPNPQPIILDTYLRTPLTSRLMQRDDQMPWIFSGGDIDTIRRGTYEGKGASVFICAEEKKGYLNLLMIMHCLNKMGVRSIMVEGGARVISSFLRYRLVDRAVVTLAPVWLAGLPVLERKMNHNQIVFPSGYPRLAKPFYKHIGTNVVACGLIEDSRI</sequence>
<comment type="caution">
    <text evidence="5">The sequence shown here is derived from an EMBL/GenBank/DDBJ whole genome shotgun (WGS) entry which is preliminary data.</text>
</comment>
<dbReference type="PANTHER" id="PTHR38011:SF7">
    <property type="entry name" value="2,5-DIAMINO-6-RIBOSYLAMINO-4(3H)-PYRIMIDINONE 5'-PHOSPHATE REDUCTASE"/>
    <property type="match status" value="1"/>
</dbReference>
<dbReference type="Gene3D" id="3.40.430.10">
    <property type="entry name" value="Dihydrofolate Reductase, subunit A"/>
    <property type="match status" value="1"/>
</dbReference>
<dbReference type="AlphaFoldDB" id="A0A0W8FP88"/>
<dbReference type="InterPro" id="IPR002734">
    <property type="entry name" value="RibDG_C"/>
</dbReference>
<dbReference type="PANTHER" id="PTHR38011">
    <property type="entry name" value="DIHYDROFOLATE REDUCTASE FAMILY PROTEIN (AFU_ORTHOLOGUE AFUA_8G06820)"/>
    <property type="match status" value="1"/>
</dbReference>
<dbReference type="Pfam" id="PF01872">
    <property type="entry name" value="RibD_C"/>
    <property type="match status" value="1"/>
</dbReference>